<dbReference type="EMBL" id="OMKW01000002">
    <property type="protein sequence ID" value="SPF29186.1"/>
    <property type="molecule type" value="Genomic_DNA"/>
</dbReference>
<dbReference type="RefSeq" id="WP_146186134.1">
    <property type="nucleotide sequence ID" value="NZ_QRDO01000004.1"/>
</dbReference>
<evidence type="ECO:0008006" key="4">
    <source>
        <dbReference type="Google" id="ProtNLM"/>
    </source>
</evidence>
<keyword evidence="3" id="KW-1185">Reference proteome</keyword>
<feature type="chain" id="PRO_5015347785" description="DUF2125 domain-containing protein" evidence="1">
    <location>
        <begin position="22"/>
        <end position="495"/>
    </location>
</feature>
<dbReference type="Pfam" id="PF09898">
    <property type="entry name" value="DUF2125"/>
    <property type="match status" value="1"/>
</dbReference>
<accession>A0A2R8AAC5</accession>
<keyword evidence="1" id="KW-0732">Signal</keyword>
<organism evidence="2 3">
    <name type="scientific">Pontivivens insulae</name>
    <dbReference type="NCBI Taxonomy" id="1639689"/>
    <lineage>
        <taxon>Bacteria</taxon>
        <taxon>Pseudomonadati</taxon>
        <taxon>Pseudomonadota</taxon>
        <taxon>Alphaproteobacteria</taxon>
        <taxon>Rhodobacterales</taxon>
        <taxon>Paracoccaceae</taxon>
        <taxon>Pontivivens</taxon>
    </lineage>
</organism>
<proteinExistence type="predicted"/>
<dbReference type="Proteomes" id="UP000244932">
    <property type="component" value="Unassembled WGS sequence"/>
</dbReference>
<sequence length="495" mass="52543">MRHSVSAALILMTTTALPAFAQELTPAQALALIEQAAVSMNVDFKLRNQRVEGDAIVADGFKYTADEEVGLFTFTGGPIALRPSADDYDVEIDWPEQSSIRIDSREGELESLTFGVEMLGTDYRFRIADGAQRDADGVPELIDYTFDVESFAMTLLEFEEAVGEDPVDFDLNVLLSELGSVGTWAADGDQSMSGSIGSMVTEFFVDAVDGRSRSSSRSEGLSFALDTAGPLIRGETETIGPDDVLRFSFSSSGSQGSAEFGGPDGNFSYQTSSGGTAFAVGVGDGRFDFEAGASALNADIAFDMLPVPGAAFAVEEMSLDISGPILPSDEAQAASLSLGLERLTVSDTLWGLFDPQAVLPRDPATLIAEISAEIDLQEDLGGMMEMDQPPFMPRSIQIERLEADAVGAALMASGAFDFIVDGFEPIPVGKATVEVSGINQLMENLTQIGVITSSDLLPVRMMLGVFMQPNGDDSYFTEIEAAADGLISANGVPFQ</sequence>
<evidence type="ECO:0000313" key="3">
    <source>
        <dbReference type="Proteomes" id="UP000244932"/>
    </source>
</evidence>
<protein>
    <recommendedName>
        <fullName evidence="4">DUF2125 domain-containing protein</fullName>
    </recommendedName>
</protein>
<dbReference type="AlphaFoldDB" id="A0A2R8AAC5"/>
<gene>
    <name evidence="2" type="ORF">POI8812_01493</name>
</gene>
<evidence type="ECO:0000256" key="1">
    <source>
        <dbReference type="SAM" id="SignalP"/>
    </source>
</evidence>
<dbReference type="OrthoDB" id="7791409at2"/>
<dbReference type="InterPro" id="IPR018666">
    <property type="entry name" value="DUF2125"/>
</dbReference>
<name>A0A2R8AAC5_9RHOB</name>
<feature type="signal peptide" evidence="1">
    <location>
        <begin position="1"/>
        <end position="21"/>
    </location>
</feature>
<reference evidence="2 3" key="1">
    <citation type="submission" date="2018-03" db="EMBL/GenBank/DDBJ databases">
        <authorList>
            <person name="Keele B.F."/>
        </authorList>
    </citation>
    <scope>NUCLEOTIDE SEQUENCE [LARGE SCALE GENOMIC DNA]</scope>
    <source>
        <strain evidence="2 3">CeCT 8812</strain>
    </source>
</reference>
<evidence type="ECO:0000313" key="2">
    <source>
        <dbReference type="EMBL" id="SPF29186.1"/>
    </source>
</evidence>